<accession>A0A1G2BKX1</accession>
<comment type="caution">
    <text evidence="2">The sequence shown here is derived from an EMBL/GenBank/DDBJ whole genome shotgun (WGS) entry which is preliminary data.</text>
</comment>
<organism evidence="2 3">
    <name type="scientific">Candidatus Komeilibacteria bacterium RIFCSPHIGHO2_01_FULL_52_14</name>
    <dbReference type="NCBI Taxonomy" id="1798549"/>
    <lineage>
        <taxon>Bacteria</taxon>
        <taxon>Candidatus Komeiliibacteriota</taxon>
    </lineage>
</organism>
<name>A0A1G2BKX1_9BACT</name>
<protein>
    <recommendedName>
        <fullName evidence="1">NAD-dependent epimerase/dehydratase domain-containing protein</fullName>
    </recommendedName>
</protein>
<dbReference type="PANTHER" id="PTHR43245">
    <property type="entry name" value="BIFUNCTIONAL POLYMYXIN RESISTANCE PROTEIN ARNA"/>
    <property type="match status" value="1"/>
</dbReference>
<dbReference type="Gene3D" id="3.90.25.10">
    <property type="entry name" value="UDP-galactose 4-epimerase, domain 1"/>
    <property type="match status" value="1"/>
</dbReference>
<dbReference type="AlphaFoldDB" id="A0A1G2BKX1"/>
<dbReference type="Pfam" id="PF01370">
    <property type="entry name" value="Epimerase"/>
    <property type="match status" value="1"/>
</dbReference>
<dbReference type="PANTHER" id="PTHR43245:SF13">
    <property type="entry name" value="UDP-D-APIOSE_UDP-D-XYLOSE SYNTHASE 2"/>
    <property type="match status" value="1"/>
</dbReference>
<dbReference type="SUPFAM" id="SSF51735">
    <property type="entry name" value="NAD(P)-binding Rossmann-fold domains"/>
    <property type="match status" value="1"/>
</dbReference>
<sequence length="246" mass="27369">MARIQPSFERPDRYFDVNALGTKNILLCAKKHGVRRVVYSASSSAYGDQAVYPLTEKLPLTSQAMHPYGSTKRMGEMLMRDMGTATHGPQTVCLRYFNVFGPRQTTTADGPYATVIGIFLDQLRQKKPLTIVPDGNQRRDFTWIGDVVHANLLAGASKNVGQGEIINIGAGENHSIWDVARLVLGVPKETPTDELVRTHKCAMLPPRKGEVFQTLADRTLAKKLLDWEPAMRFTDGIAELKSLMRL</sequence>
<dbReference type="Proteomes" id="UP000177817">
    <property type="component" value="Unassembled WGS sequence"/>
</dbReference>
<proteinExistence type="predicted"/>
<dbReference type="InterPro" id="IPR001509">
    <property type="entry name" value="Epimerase_deHydtase"/>
</dbReference>
<evidence type="ECO:0000313" key="3">
    <source>
        <dbReference type="Proteomes" id="UP000177817"/>
    </source>
</evidence>
<feature type="domain" description="NAD-dependent epimerase/dehydratase" evidence="1">
    <location>
        <begin position="4"/>
        <end position="169"/>
    </location>
</feature>
<dbReference type="InterPro" id="IPR050177">
    <property type="entry name" value="Lipid_A_modif_metabolic_enz"/>
</dbReference>
<dbReference type="Gene3D" id="3.40.50.720">
    <property type="entry name" value="NAD(P)-binding Rossmann-like Domain"/>
    <property type="match status" value="1"/>
</dbReference>
<reference evidence="2 3" key="1">
    <citation type="journal article" date="2016" name="Nat. Commun.">
        <title>Thousands of microbial genomes shed light on interconnected biogeochemical processes in an aquifer system.</title>
        <authorList>
            <person name="Anantharaman K."/>
            <person name="Brown C.T."/>
            <person name="Hug L.A."/>
            <person name="Sharon I."/>
            <person name="Castelle C.J."/>
            <person name="Probst A.J."/>
            <person name="Thomas B.C."/>
            <person name="Singh A."/>
            <person name="Wilkins M.J."/>
            <person name="Karaoz U."/>
            <person name="Brodie E.L."/>
            <person name="Williams K.H."/>
            <person name="Hubbard S.S."/>
            <person name="Banfield J.F."/>
        </authorList>
    </citation>
    <scope>NUCLEOTIDE SEQUENCE [LARGE SCALE GENOMIC DNA]</scope>
</reference>
<evidence type="ECO:0000313" key="2">
    <source>
        <dbReference type="EMBL" id="OGY89752.1"/>
    </source>
</evidence>
<dbReference type="EMBL" id="MHKK01000025">
    <property type="protein sequence ID" value="OGY89752.1"/>
    <property type="molecule type" value="Genomic_DNA"/>
</dbReference>
<dbReference type="InterPro" id="IPR036291">
    <property type="entry name" value="NAD(P)-bd_dom_sf"/>
</dbReference>
<evidence type="ECO:0000259" key="1">
    <source>
        <dbReference type="Pfam" id="PF01370"/>
    </source>
</evidence>
<gene>
    <name evidence="2" type="ORF">A2677_04470</name>
</gene>